<gene>
    <name evidence="1" type="ORF">TanjilG_10650</name>
</gene>
<sequence length="130" mass="14381">MVKKRVLFFIEPPPSLIDGEGYFRSDIEATPAMQVTEEVVLCRLHAQEGDVVVGDPGVNSRGAFREDVLGIRVPLFRSASDRDDGFFLLLCRLGESPLKPWETSPGLETTSSNTRSVSAVWKASLEDIEK</sequence>
<dbReference type="Gramene" id="OIW21766">
    <property type="protein sequence ID" value="OIW21766"/>
    <property type="gene ID" value="TanjilG_10650"/>
</dbReference>
<keyword evidence="2" id="KW-1185">Reference proteome</keyword>
<dbReference type="EMBL" id="MLAU01034155">
    <property type="protein sequence ID" value="OIW21766.1"/>
    <property type="molecule type" value="Genomic_DNA"/>
</dbReference>
<evidence type="ECO:0000313" key="1">
    <source>
        <dbReference type="EMBL" id="OIW21766.1"/>
    </source>
</evidence>
<organism evidence="1 2">
    <name type="scientific">Lupinus angustifolius</name>
    <name type="common">Narrow-leaved blue lupine</name>
    <dbReference type="NCBI Taxonomy" id="3871"/>
    <lineage>
        <taxon>Eukaryota</taxon>
        <taxon>Viridiplantae</taxon>
        <taxon>Streptophyta</taxon>
        <taxon>Embryophyta</taxon>
        <taxon>Tracheophyta</taxon>
        <taxon>Spermatophyta</taxon>
        <taxon>Magnoliopsida</taxon>
        <taxon>eudicotyledons</taxon>
        <taxon>Gunneridae</taxon>
        <taxon>Pentapetalae</taxon>
        <taxon>rosids</taxon>
        <taxon>fabids</taxon>
        <taxon>Fabales</taxon>
        <taxon>Fabaceae</taxon>
        <taxon>Papilionoideae</taxon>
        <taxon>50 kb inversion clade</taxon>
        <taxon>genistoids sensu lato</taxon>
        <taxon>core genistoids</taxon>
        <taxon>Genisteae</taxon>
        <taxon>Lupinus</taxon>
    </lineage>
</organism>
<dbReference type="AlphaFoldDB" id="A0A394DFA3"/>
<accession>A0A394DFA3</accession>
<reference evidence="1 2" key="1">
    <citation type="journal article" date="2017" name="Plant Biotechnol. J.">
        <title>A comprehensive draft genome sequence for lupin (Lupinus angustifolius), an emerging health food: insights into plant-microbe interactions and legume evolution.</title>
        <authorList>
            <person name="Hane J.K."/>
            <person name="Ming Y."/>
            <person name="Kamphuis L.G."/>
            <person name="Nelson M.N."/>
            <person name="Garg G."/>
            <person name="Atkins C.A."/>
            <person name="Bayer P.E."/>
            <person name="Bravo A."/>
            <person name="Bringans S."/>
            <person name="Cannon S."/>
            <person name="Edwards D."/>
            <person name="Foley R."/>
            <person name="Gao L.L."/>
            <person name="Harrison M.J."/>
            <person name="Huang W."/>
            <person name="Hurgobin B."/>
            <person name="Li S."/>
            <person name="Liu C.W."/>
            <person name="McGrath A."/>
            <person name="Morahan G."/>
            <person name="Murray J."/>
            <person name="Weller J."/>
            <person name="Jian J."/>
            <person name="Singh K.B."/>
        </authorList>
    </citation>
    <scope>NUCLEOTIDE SEQUENCE [LARGE SCALE GENOMIC DNA]</scope>
    <source>
        <strain evidence="2">cv. Tanjil</strain>
        <tissue evidence="1">Whole plant</tissue>
    </source>
</reference>
<evidence type="ECO:0000313" key="2">
    <source>
        <dbReference type="Proteomes" id="UP000188354"/>
    </source>
</evidence>
<dbReference type="Proteomes" id="UP000188354">
    <property type="component" value="Unassembled WGS sequence"/>
</dbReference>
<comment type="caution">
    <text evidence="1">The sequence shown here is derived from an EMBL/GenBank/DDBJ whole genome shotgun (WGS) entry which is preliminary data.</text>
</comment>
<name>A0A394DFA3_LUPAN</name>
<protein>
    <submittedName>
        <fullName evidence="1">Uncharacterized protein</fullName>
    </submittedName>
</protein>
<proteinExistence type="predicted"/>